<evidence type="ECO:0000259" key="2">
    <source>
        <dbReference type="Pfam" id="PF20710"/>
    </source>
</evidence>
<dbReference type="Proteomes" id="UP001153069">
    <property type="component" value="Unassembled WGS sequence"/>
</dbReference>
<feature type="region of interest" description="Disordered" evidence="1">
    <location>
        <begin position="109"/>
        <end position="233"/>
    </location>
</feature>
<sequence>MAAKEPPDLKVLHSDLKQCDILLGRGGNNHKFAGNQWLRAIAHELKDKYKKLGKKEKTDLSKEVVKHVCEKGGRFLQRDPENGDWTDMSNSDDAREKVAQCLRDAVAVANKKDKEKKKRVAEPTDENPAKRPSITLDIKSLPPLPSLVNSQDEPKAEKTGKESAVGQKVKPIDKADSVAAASLSPSDRNGLIASNRSRCGSELRDSTCGPPGSKPIPRRASTGSNIGLPRHPTGIGTFMKVPNIATNTRPAVPSLDGSGSSVHSLPPPGTGPCFCRGVPLSPGTIIVACDPNTGNNTFWVPEMPLVLRPMSHLPPNVASTLPDLPLVQGRSGRPFLFQAPPAAQPAVARARKRSGQQSKQNRQAHDLDPILLEDPRANPFHSEFDGFAASSTEEDSTRTNQRAADSLLPDPDRVLGTGGINSRENLQSDAPSGESTFENNGGAEPFFDWNHSNSGQRVDDATSSVEGDAMMEDPLSDDSDTGSPLVML</sequence>
<name>A0A9N8EAD5_9STRA</name>
<feature type="compositionally biased region" description="Polar residues" evidence="1">
    <location>
        <begin position="420"/>
        <end position="439"/>
    </location>
</feature>
<feature type="compositionally biased region" description="Polar residues" evidence="1">
    <location>
        <begin position="183"/>
        <end position="198"/>
    </location>
</feature>
<feature type="compositionally biased region" description="Polar residues" evidence="1">
    <location>
        <begin position="450"/>
        <end position="465"/>
    </location>
</feature>
<accession>A0A9N8EAD5</accession>
<feature type="region of interest" description="Disordered" evidence="1">
    <location>
        <begin position="332"/>
        <end position="488"/>
    </location>
</feature>
<dbReference type="EMBL" id="CAICTM010000878">
    <property type="protein sequence ID" value="CAB9517761.1"/>
    <property type="molecule type" value="Genomic_DNA"/>
</dbReference>
<proteinExistence type="predicted"/>
<comment type="caution">
    <text evidence="3">The sequence shown here is derived from an EMBL/GenBank/DDBJ whole genome shotgun (WGS) entry which is preliminary data.</text>
</comment>
<feature type="compositionally biased region" description="Acidic residues" evidence="1">
    <location>
        <begin position="469"/>
        <end position="480"/>
    </location>
</feature>
<dbReference type="Pfam" id="PF20710">
    <property type="entry name" value="DUF6824"/>
    <property type="match status" value="1"/>
</dbReference>
<feature type="compositionally biased region" description="Basic and acidic residues" evidence="1">
    <location>
        <begin position="363"/>
        <end position="376"/>
    </location>
</feature>
<protein>
    <recommendedName>
        <fullName evidence="2">DUF6824 domain-containing protein</fullName>
    </recommendedName>
</protein>
<feature type="compositionally biased region" description="Basic and acidic residues" evidence="1">
    <location>
        <begin position="152"/>
        <end position="161"/>
    </location>
</feature>
<organism evidence="3 4">
    <name type="scientific">Seminavis robusta</name>
    <dbReference type="NCBI Taxonomy" id="568900"/>
    <lineage>
        <taxon>Eukaryota</taxon>
        <taxon>Sar</taxon>
        <taxon>Stramenopiles</taxon>
        <taxon>Ochrophyta</taxon>
        <taxon>Bacillariophyta</taxon>
        <taxon>Bacillariophyceae</taxon>
        <taxon>Bacillariophycidae</taxon>
        <taxon>Naviculales</taxon>
        <taxon>Naviculaceae</taxon>
        <taxon>Seminavis</taxon>
    </lineage>
</organism>
<dbReference type="AlphaFoldDB" id="A0A9N8EAD5"/>
<reference evidence="3" key="1">
    <citation type="submission" date="2020-06" db="EMBL/GenBank/DDBJ databases">
        <authorList>
            <consortium name="Plant Systems Biology data submission"/>
        </authorList>
    </citation>
    <scope>NUCLEOTIDE SEQUENCE</scope>
    <source>
        <strain evidence="3">D6</strain>
    </source>
</reference>
<evidence type="ECO:0000256" key="1">
    <source>
        <dbReference type="SAM" id="MobiDB-lite"/>
    </source>
</evidence>
<dbReference type="InterPro" id="IPR049227">
    <property type="entry name" value="DUF6824"/>
</dbReference>
<evidence type="ECO:0000313" key="4">
    <source>
        <dbReference type="Proteomes" id="UP001153069"/>
    </source>
</evidence>
<feature type="domain" description="DUF6824" evidence="2">
    <location>
        <begin position="20"/>
        <end position="104"/>
    </location>
</feature>
<evidence type="ECO:0000313" key="3">
    <source>
        <dbReference type="EMBL" id="CAB9517761.1"/>
    </source>
</evidence>
<feature type="compositionally biased region" description="Low complexity" evidence="1">
    <location>
        <begin position="338"/>
        <end position="348"/>
    </location>
</feature>
<keyword evidence="4" id="KW-1185">Reference proteome</keyword>
<gene>
    <name evidence="3" type="ORF">SEMRO_879_G214850.1</name>
</gene>